<feature type="transmembrane region" description="Helical" evidence="6">
    <location>
        <begin position="143"/>
        <end position="166"/>
    </location>
</feature>
<dbReference type="EMBL" id="JACCAE010000001">
    <property type="protein sequence ID" value="NYF98556.1"/>
    <property type="molecule type" value="Genomic_DNA"/>
</dbReference>
<gene>
    <name evidence="8" type="ORF">BJY20_001948</name>
</gene>
<feature type="transmembrane region" description="Helical" evidence="6">
    <location>
        <begin position="172"/>
        <end position="191"/>
    </location>
</feature>
<evidence type="ECO:0000256" key="5">
    <source>
        <dbReference type="ARBA" id="ARBA00023136"/>
    </source>
</evidence>
<dbReference type="AlphaFoldDB" id="A0A852VQR2"/>
<comment type="caution">
    <text evidence="8">The sequence shown here is derived from an EMBL/GenBank/DDBJ whole genome shotgun (WGS) entry which is preliminary data.</text>
</comment>
<feature type="transmembrane region" description="Helical" evidence="6">
    <location>
        <begin position="109"/>
        <end position="131"/>
    </location>
</feature>
<dbReference type="Pfam" id="PF07690">
    <property type="entry name" value="MFS_1"/>
    <property type="match status" value="1"/>
</dbReference>
<feature type="transmembrane region" description="Helical" evidence="6">
    <location>
        <begin position="274"/>
        <end position="294"/>
    </location>
</feature>
<dbReference type="InterPro" id="IPR020846">
    <property type="entry name" value="MFS_dom"/>
</dbReference>
<organism evidence="8 9">
    <name type="scientific">Janibacter cremeus</name>
    <dbReference type="NCBI Taxonomy" id="1285192"/>
    <lineage>
        <taxon>Bacteria</taxon>
        <taxon>Bacillati</taxon>
        <taxon>Actinomycetota</taxon>
        <taxon>Actinomycetes</taxon>
        <taxon>Micrococcales</taxon>
        <taxon>Intrasporangiaceae</taxon>
        <taxon>Janibacter</taxon>
    </lineage>
</organism>
<feature type="transmembrane region" description="Helical" evidence="6">
    <location>
        <begin position="432"/>
        <end position="452"/>
    </location>
</feature>
<feature type="transmembrane region" description="Helical" evidence="6">
    <location>
        <begin position="405"/>
        <end position="426"/>
    </location>
</feature>
<feature type="transmembrane region" description="Helical" evidence="6">
    <location>
        <begin position="84"/>
        <end position="103"/>
    </location>
</feature>
<dbReference type="Gene3D" id="1.20.1250.20">
    <property type="entry name" value="MFS general substrate transporter like domains"/>
    <property type="match status" value="2"/>
</dbReference>
<evidence type="ECO:0000259" key="7">
    <source>
        <dbReference type="PROSITE" id="PS50850"/>
    </source>
</evidence>
<evidence type="ECO:0000256" key="6">
    <source>
        <dbReference type="SAM" id="Phobius"/>
    </source>
</evidence>
<keyword evidence="2" id="KW-0813">Transport</keyword>
<feature type="transmembrane region" description="Helical" evidence="6">
    <location>
        <begin position="376"/>
        <end position="398"/>
    </location>
</feature>
<dbReference type="PROSITE" id="PS50850">
    <property type="entry name" value="MFS"/>
    <property type="match status" value="1"/>
</dbReference>
<keyword evidence="9" id="KW-1185">Reference proteome</keyword>
<keyword evidence="3 6" id="KW-0812">Transmembrane</keyword>
<evidence type="ECO:0000256" key="3">
    <source>
        <dbReference type="ARBA" id="ARBA00022692"/>
    </source>
</evidence>
<protein>
    <submittedName>
        <fullName evidence="8">MFS family permease</fullName>
    </submittedName>
</protein>
<dbReference type="PANTHER" id="PTHR23501:SF191">
    <property type="entry name" value="VACUOLAR BASIC AMINO ACID TRANSPORTER 4"/>
    <property type="match status" value="1"/>
</dbReference>
<evidence type="ECO:0000256" key="4">
    <source>
        <dbReference type="ARBA" id="ARBA00022989"/>
    </source>
</evidence>
<dbReference type="GO" id="GO:0005886">
    <property type="term" value="C:plasma membrane"/>
    <property type="evidence" value="ECO:0007669"/>
    <property type="project" value="UniProtKB-SubCell"/>
</dbReference>
<comment type="subcellular location">
    <subcellularLocation>
        <location evidence="1">Cell inner membrane</location>
        <topology evidence="1">Multi-pass membrane protein</topology>
    </subcellularLocation>
</comment>
<feature type="transmembrane region" description="Helical" evidence="6">
    <location>
        <begin position="203"/>
        <end position="222"/>
    </location>
</feature>
<dbReference type="InterPro" id="IPR036259">
    <property type="entry name" value="MFS_trans_sf"/>
</dbReference>
<feature type="transmembrane region" description="Helical" evidence="6">
    <location>
        <begin position="242"/>
        <end position="262"/>
    </location>
</feature>
<keyword evidence="4 6" id="KW-1133">Transmembrane helix</keyword>
<reference evidence="8 9" key="1">
    <citation type="submission" date="2020-07" db="EMBL/GenBank/DDBJ databases">
        <title>Sequencing the genomes of 1000 actinobacteria strains.</title>
        <authorList>
            <person name="Klenk H.-P."/>
        </authorList>
    </citation>
    <scope>NUCLEOTIDE SEQUENCE [LARGE SCALE GENOMIC DNA]</scope>
    <source>
        <strain evidence="8 9">DSM 26154</strain>
    </source>
</reference>
<proteinExistence type="predicted"/>
<dbReference type="Proteomes" id="UP000554054">
    <property type="component" value="Unassembled WGS sequence"/>
</dbReference>
<evidence type="ECO:0000313" key="9">
    <source>
        <dbReference type="Proteomes" id="UP000554054"/>
    </source>
</evidence>
<accession>A0A852VQR2</accession>
<evidence type="ECO:0000313" key="8">
    <source>
        <dbReference type="EMBL" id="NYF98556.1"/>
    </source>
</evidence>
<feature type="domain" description="Major facilitator superfamily (MFS) profile" evidence="7">
    <location>
        <begin position="15"/>
        <end position="547"/>
    </location>
</feature>
<dbReference type="InterPro" id="IPR011701">
    <property type="entry name" value="MFS"/>
</dbReference>
<dbReference type="GO" id="GO:0022857">
    <property type="term" value="F:transmembrane transporter activity"/>
    <property type="evidence" value="ECO:0007669"/>
    <property type="project" value="InterPro"/>
</dbReference>
<dbReference type="SUPFAM" id="SSF103473">
    <property type="entry name" value="MFS general substrate transporter"/>
    <property type="match status" value="1"/>
</dbReference>
<feature type="transmembrane region" description="Helical" evidence="6">
    <location>
        <begin position="54"/>
        <end position="72"/>
    </location>
</feature>
<evidence type="ECO:0000256" key="2">
    <source>
        <dbReference type="ARBA" id="ARBA00022448"/>
    </source>
</evidence>
<evidence type="ECO:0000256" key="1">
    <source>
        <dbReference type="ARBA" id="ARBA00004429"/>
    </source>
</evidence>
<keyword evidence="5 6" id="KW-0472">Membrane</keyword>
<feature type="transmembrane region" description="Helical" evidence="6">
    <location>
        <begin position="300"/>
        <end position="321"/>
    </location>
</feature>
<feature type="transmembrane region" description="Helical" evidence="6">
    <location>
        <begin position="516"/>
        <end position="543"/>
    </location>
</feature>
<dbReference type="PANTHER" id="PTHR23501">
    <property type="entry name" value="MAJOR FACILITATOR SUPERFAMILY"/>
    <property type="match status" value="1"/>
</dbReference>
<sequence>MAETSPRLGARPRTLLALASTAVALAAADTYVVVLALTDMMAGVGLGLDNLQRAAPIISGFLLGYVAVLPLIGRLADLVSRSQILLGCLVVFVVGSGVTALAVDLDVLVAGRVVQGVGGGGLVPATLALVADLWPPGRRGMPLGIVGAVQELGSVLGPLLGAAVLVVADWRAIFWLNVVLGVLLFIAIAAVSGERRRPPFVPTLLGLVAVGLLWLTLAAPAVLATDVVLGLPFVPFAGDSRVFTPIGLVTAVLLLVLVVITRGRWWPPLRVSDLPGALLLGTALGSIVLTFASADPETEVVGPLGYALLPIAAISAGLYVWRHQRADNPLVPRGTVRGRTSWALVVSFLVGVAIVAVVVDVPLFSRLTTGGSQTEAAMELVKFLLAVPVGALAGGWILRWVGDGLSAGIGLALGTVGLVLMSGWQRGSLEEISATLTLALVGFGLGMALAPVNDAALADSPQDSHGTASSLVVVARMVGMVVGLALLTGIGLHRYYEAVAAMTPEQQTDGQALLDAALLQVHTVFLGAAGAALLGAVVALALLGIRRREGSGALARGFGVQE</sequence>
<name>A0A852VQR2_9MICO</name>
<feature type="transmembrane region" description="Helical" evidence="6">
    <location>
        <begin position="342"/>
        <end position="364"/>
    </location>
</feature>
<feature type="transmembrane region" description="Helical" evidence="6">
    <location>
        <begin position="473"/>
        <end position="496"/>
    </location>
</feature>